<dbReference type="InterPro" id="IPR036458">
    <property type="entry name" value="Na:dicarbo_symporter_sf"/>
</dbReference>
<dbReference type="RefSeq" id="WP_084521560.1">
    <property type="nucleotide sequence ID" value="NZ_JABELX010000003.1"/>
</dbReference>
<evidence type="ECO:0000256" key="7">
    <source>
        <dbReference type="ARBA" id="ARBA00023136"/>
    </source>
</evidence>
<feature type="transmembrane region" description="Helical" evidence="8">
    <location>
        <begin position="236"/>
        <end position="258"/>
    </location>
</feature>
<evidence type="ECO:0000256" key="6">
    <source>
        <dbReference type="ARBA" id="ARBA00022989"/>
    </source>
</evidence>
<dbReference type="GO" id="GO:0015138">
    <property type="term" value="F:fumarate transmembrane transporter activity"/>
    <property type="evidence" value="ECO:0007669"/>
    <property type="project" value="TreeGrafter"/>
</dbReference>
<dbReference type="AlphaFoldDB" id="A0A849C3Z7"/>
<evidence type="ECO:0000256" key="3">
    <source>
        <dbReference type="ARBA" id="ARBA00022475"/>
    </source>
</evidence>
<evidence type="ECO:0000313" key="10">
    <source>
        <dbReference type="Proteomes" id="UP000586827"/>
    </source>
</evidence>
<dbReference type="InterPro" id="IPR001991">
    <property type="entry name" value="Na-dicarboxylate_symporter"/>
</dbReference>
<dbReference type="GO" id="GO:0015366">
    <property type="term" value="F:malate:proton symporter activity"/>
    <property type="evidence" value="ECO:0007669"/>
    <property type="project" value="TreeGrafter"/>
</dbReference>
<organism evidence="9 10">
    <name type="scientific">Nocardia uniformis</name>
    <dbReference type="NCBI Taxonomy" id="53432"/>
    <lineage>
        <taxon>Bacteria</taxon>
        <taxon>Bacillati</taxon>
        <taxon>Actinomycetota</taxon>
        <taxon>Actinomycetes</taxon>
        <taxon>Mycobacteriales</taxon>
        <taxon>Nocardiaceae</taxon>
        <taxon>Nocardia</taxon>
    </lineage>
</organism>
<dbReference type="Proteomes" id="UP000586827">
    <property type="component" value="Unassembled WGS sequence"/>
</dbReference>
<evidence type="ECO:0000256" key="1">
    <source>
        <dbReference type="ARBA" id="ARBA00004651"/>
    </source>
</evidence>
<feature type="transmembrane region" description="Helical" evidence="8">
    <location>
        <begin position="92"/>
        <end position="114"/>
    </location>
</feature>
<name>A0A849C3Z7_9NOCA</name>
<reference evidence="9 10" key="1">
    <citation type="submission" date="2020-05" db="EMBL/GenBank/DDBJ databases">
        <title>MicrobeNet Type strains.</title>
        <authorList>
            <person name="Nicholson A.C."/>
        </authorList>
    </citation>
    <scope>NUCLEOTIDE SEQUENCE [LARGE SCALE GENOMIC DNA]</scope>
    <source>
        <strain evidence="9 10">JCM 3224</strain>
    </source>
</reference>
<comment type="subcellular location">
    <subcellularLocation>
        <location evidence="1">Cell membrane</location>
        <topology evidence="1">Multi-pass membrane protein</topology>
    </subcellularLocation>
</comment>
<evidence type="ECO:0000256" key="2">
    <source>
        <dbReference type="ARBA" id="ARBA00022448"/>
    </source>
</evidence>
<keyword evidence="7 8" id="KW-0472">Membrane</keyword>
<evidence type="ECO:0000256" key="5">
    <source>
        <dbReference type="ARBA" id="ARBA00022847"/>
    </source>
</evidence>
<dbReference type="PRINTS" id="PR00173">
    <property type="entry name" value="EDTRNSPORT"/>
</dbReference>
<dbReference type="FunFam" id="1.10.3860.10:FF:000001">
    <property type="entry name" value="C4-dicarboxylate transport protein"/>
    <property type="match status" value="1"/>
</dbReference>
<feature type="transmembrane region" description="Helical" evidence="8">
    <location>
        <begin position="201"/>
        <end position="224"/>
    </location>
</feature>
<evidence type="ECO:0000256" key="8">
    <source>
        <dbReference type="SAM" id="Phobius"/>
    </source>
</evidence>
<comment type="caution">
    <text evidence="9">The sequence shown here is derived from an EMBL/GenBank/DDBJ whole genome shotgun (WGS) entry which is preliminary data.</text>
</comment>
<keyword evidence="2" id="KW-0813">Transport</keyword>
<keyword evidence="3" id="KW-1003">Cell membrane</keyword>
<feature type="transmembrane region" description="Helical" evidence="8">
    <location>
        <begin position="316"/>
        <end position="338"/>
    </location>
</feature>
<dbReference type="PANTHER" id="PTHR42865:SF1">
    <property type="entry name" value="AEROBIC C4-DICARBOXYLATE TRANSPORT PROTEIN"/>
    <property type="match status" value="1"/>
</dbReference>
<dbReference type="Gene3D" id="1.10.3860.10">
    <property type="entry name" value="Sodium:dicarboxylate symporter"/>
    <property type="match status" value="1"/>
</dbReference>
<feature type="transmembrane region" description="Helical" evidence="8">
    <location>
        <begin position="59"/>
        <end position="80"/>
    </location>
</feature>
<keyword evidence="4 8" id="KW-0812">Transmembrane</keyword>
<gene>
    <name evidence="9" type="ORF">HLB23_07435</name>
</gene>
<dbReference type="SUPFAM" id="SSF118215">
    <property type="entry name" value="Proton glutamate symport protein"/>
    <property type="match status" value="1"/>
</dbReference>
<dbReference type="GO" id="GO:0070778">
    <property type="term" value="P:L-aspartate transmembrane transport"/>
    <property type="evidence" value="ECO:0007669"/>
    <property type="project" value="TreeGrafter"/>
</dbReference>
<dbReference type="EMBL" id="JABELX010000003">
    <property type="protein sequence ID" value="NNH69699.1"/>
    <property type="molecule type" value="Genomic_DNA"/>
</dbReference>
<dbReference type="PANTHER" id="PTHR42865">
    <property type="entry name" value="PROTON/GLUTAMATE-ASPARTATE SYMPORTER"/>
    <property type="match status" value="1"/>
</dbReference>
<evidence type="ECO:0000256" key="4">
    <source>
        <dbReference type="ARBA" id="ARBA00022692"/>
    </source>
</evidence>
<proteinExistence type="predicted"/>
<evidence type="ECO:0000313" key="9">
    <source>
        <dbReference type="EMBL" id="NNH69699.1"/>
    </source>
</evidence>
<keyword evidence="10" id="KW-1185">Reference proteome</keyword>
<protein>
    <submittedName>
        <fullName evidence="9">Cation:dicarboxylase symporter family transporter</fullName>
    </submittedName>
</protein>
<feature type="transmembrane region" description="Helical" evidence="8">
    <location>
        <begin position="27"/>
        <end position="47"/>
    </location>
</feature>
<accession>A0A849C3Z7</accession>
<dbReference type="Pfam" id="PF00375">
    <property type="entry name" value="SDF"/>
    <property type="match status" value="1"/>
</dbReference>
<sequence>MSDTTVPSGTASDDTANRRPRRDRTHWLYSAVIVAVLAGILVGWLAPGFGKSVGELGSLFVNLIKMMIAPVIFCTIVLGIGSVRAAAKVGKVGGLAIGYFLLMSTAALAIGLLVGNLIHPGNGLDLAGNANAVAKYAEDAHGAGGTWDFITSIVPTTLASALTSGQVLQALFVALLVGFAIQAMGPAGDPLLRGVASLQKLVFRILTMILWLAPIGAFGAIANVVARTGLDAVKQLAVLMVAFYLTCAIFVFGVLGALLRAVAGVSIFKLVRYLAREYLLIVATSSSESALPRLIAKMEHLGVERTTVGVVVPTGYSFNLDGTAIYLTMATLFIADAMGKPLSWSEQLGLLLFMIVASKGAAGVTGAGLATLAGGLQSHRPELLDGVGIIVGIDRFMSEARAVTNFSGNAVATVLIGTWTKTIDRTHMRAVLDKQLPFDETTMVDDHPVTTEKALVPA</sequence>
<feature type="transmembrane region" description="Helical" evidence="8">
    <location>
        <begin position="350"/>
        <end position="373"/>
    </location>
</feature>
<dbReference type="GO" id="GO:0005886">
    <property type="term" value="C:plasma membrane"/>
    <property type="evidence" value="ECO:0007669"/>
    <property type="project" value="UniProtKB-SubCell"/>
</dbReference>
<dbReference type="GO" id="GO:0015141">
    <property type="term" value="F:succinate transmembrane transporter activity"/>
    <property type="evidence" value="ECO:0007669"/>
    <property type="project" value="TreeGrafter"/>
</dbReference>
<keyword evidence="5" id="KW-0769">Symport</keyword>
<feature type="transmembrane region" description="Helical" evidence="8">
    <location>
        <begin position="158"/>
        <end position="181"/>
    </location>
</feature>
<keyword evidence="6 8" id="KW-1133">Transmembrane helix</keyword>